<dbReference type="InterPro" id="IPR032675">
    <property type="entry name" value="LRR_dom_sf"/>
</dbReference>
<comment type="caution">
    <text evidence="3">The sequence shown here is derived from an EMBL/GenBank/DDBJ whole genome shotgun (WGS) entry which is preliminary data.</text>
</comment>
<accession>A0A0D0RN14</accession>
<dbReference type="PATRIC" id="fig|404937.3.peg.3098"/>
<keyword evidence="2" id="KW-0677">Repeat</keyword>
<dbReference type="PANTHER" id="PTHR46652">
    <property type="entry name" value="LEUCINE-RICH REPEAT AND IQ DOMAIN-CONTAINING PROTEIN 1-RELATED"/>
    <property type="match status" value="1"/>
</dbReference>
<proteinExistence type="predicted"/>
<dbReference type="SUPFAM" id="SSF52058">
    <property type="entry name" value="L domain-like"/>
    <property type="match status" value="1"/>
</dbReference>
<dbReference type="Proteomes" id="UP000032102">
    <property type="component" value="Unassembled WGS sequence"/>
</dbReference>
<evidence type="ECO:0000313" key="4">
    <source>
        <dbReference type="Proteomes" id="UP000032102"/>
    </source>
</evidence>
<evidence type="ECO:0000256" key="2">
    <source>
        <dbReference type="ARBA" id="ARBA00022737"/>
    </source>
</evidence>
<dbReference type="AlphaFoldDB" id="A0A0D0RN14"/>
<reference evidence="3 4" key="1">
    <citation type="submission" date="2015-01" db="EMBL/GenBank/DDBJ databases">
        <title>Draft genome of Anoxybacillus thermarum strain AF/04.</title>
        <authorList>
            <person name="Poli A."/>
            <person name="Nicolaus B."/>
            <person name="Chan K.-G."/>
            <person name="Kahar U.M."/>
            <person name="Yaakob A.S."/>
            <person name="Chan C.S."/>
            <person name="Goh K.M."/>
        </authorList>
    </citation>
    <scope>NUCLEOTIDE SEQUENCE [LARGE SCALE GENOMIC DNA]</scope>
    <source>
        <strain evidence="3 4">AF/04</strain>
    </source>
</reference>
<sequence length="288" mass="33729">MYKMIEIDGIKIKEEPTGNIITVKSEKLDLCIDIINRYDIKRINIRDGSYHYQDIDFLEKCPNVEEVYIRHYNLQDYSGLYSIKNLKILALDETESKIDLNFEKLSTLQTLYVDWQPKMEGLRFLKNLKELQLFRFSSKNKDLGDLAGLSQLETLILTHGNIETLKGIEELKSLKNLQLNYIRGLADIDSIKFLRELEYLEIQSCKKIKSFECIKELRKLKKLILDKVGDIPSLSFVKNLKHLKHLAFVECNVVDGDLSYCQGIEYVYFTQKKHYSHKLKDFNSIIGE</sequence>
<evidence type="ECO:0000256" key="1">
    <source>
        <dbReference type="ARBA" id="ARBA00022614"/>
    </source>
</evidence>
<keyword evidence="1" id="KW-0433">Leucine-rich repeat</keyword>
<dbReference type="Gene3D" id="3.80.10.10">
    <property type="entry name" value="Ribonuclease Inhibitor"/>
    <property type="match status" value="2"/>
</dbReference>
<dbReference type="EMBL" id="JXTH01000097">
    <property type="protein sequence ID" value="KIQ93127.1"/>
    <property type="molecule type" value="Genomic_DNA"/>
</dbReference>
<keyword evidence="4" id="KW-1185">Reference proteome</keyword>
<protein>
    <submittedName>
        <fullName evidence="3">Internalin-A</fullName>
    </submittedName>
</protein>
<organism evidence="3 4">
    <name type="scientific">Anoxybacillus thermarum</name>
    <dbReference type="NCBI Taxonomy" id="404937"/>
    <lineage>
        <taxon>Bacteria</taxon>
        <taxon>Bacillati</taxon>
        <taxon>Bacillota</taxon>
        <taxon>Bacilli</taxon>
        <taxon>Bacillales</taxon>
        <taxon>Anoxybacillaceae</taxon>
        <taxon>Anoxybacillus</taxon>
    </lineage>
</organism>
<dbReference type="RefSeq" id="WP_043968566.1">
    <property type="nucleotide sequence ID" value="NZ_JXTH01000097.1"/>
</dbReference>
<dbReference type="PANTHER" id="PTHR46652:SF3">
    <property type="entry name" value="LEUCINE-RICH REPEAT-CONTAINING PROTEIN 9"/>
    <property type="match status" value="1"/>
</dbReference>
<dbReference type="InterPro" id="IPR050836">
    <property type="entry name" value="SDS22/Internalin_LRR"/>
</dbReference>
<evidence type="ECO:0000313" key="3">
    <source>
        <dbReference type="EMBL" id="KIQ93127.1"/>
    </source>
</evidence>
<gene>
    <name evidence="3" type="ORF">LH47_02821</name>
</gene>
<name>A0A0D0RN14_9BACL</name>